<proteinExistence type="predicted"/>
<reference evidence="1" key="1">
    <citation type="submission" date="2023-06" db="EMBL/GenBank/DDBJ databases">
        <title>Male Hemibagrus guttatus genome.</title>
        <authorList>
            <person name="Bian C."/>
        </authorList>
    </citation>
    <scope>NUCLEOTIDE SEQUENCE</scope>
    <source>
        <strain evidence="1">Male_cb2023</strain>
        <tissue evidence="1">Muscle</tissue>
    </source>
</reference>
<name>A0AAE0USC2_9TELE</name>
<dbReference type="PANTHER" id="PTHR47331">
    <property type="entry name" value="PHD-TYPE DOMAIN-CONTAINING PROTEIN"/>
    <property type="match status" value="1"/>
</dbReference>
<sequence length="205" mass="23139">MARTEFFDMFGIQSPSLPYSLKTCAGIMETTGRRAIGFQIESMDGQTSLPLPGLIECNEIPNDRSEIPSPSAVLRYPHLKSVAHLIPDIDPDAHILLLLGRDILRVQQDGNFLRFLWFRDNDPSKDIMEYCMKVHVFGNSPSPTVAIYGLRKAAHLEGKEQDSEVQQFVERDFYVDDGLKSLPTVEATVNLLKRTQNILARSKVF</sequence>
<keyword evidence="2" id="KW-1185">Reference proteome</keyword>
<dbReference type="PANTHER" id="PTHR47331:SF6">
    <property type="entry name" value="DOUBLECORTIN DOMAIN-CONTAINING PROTEIN"/>
    <property type="match status" value="1"/>
</dbReference>
<accession>A0AAE0USC2</accession>
<evidence type="ECO:0000313" key="1">
    <source>
        <dbReference type="EMBL" id="KAK3517280.1"/>
    </source>
</evidence>
<organism evidence="1 2">
    <name type="scientific">Hemibagrus guttatus</name>
    <dbReference type="NCBI Taxonomy" id="175788"/>
    <lineage>
        <taxon>Eukaryota</taxon>
        <taxon>Metazoa</taxon>
        <taxon>Chordata</taxon>
        <taxon>Craniata</taxon>
        <taxon>Vertebrata</taxon>
        <taxon>Euteleostomi</taxon>
        <taxon>Actinopterygii</taxon>
        <taxon>Neopterygii</taxon>
        <taxon>Teleostei</taxon>
        <taxon>Ostariophysi</taxon>
        <taxon>Siluriformes</taxon>
        <taxon>Bagridae</taxon>
        <taxon>Hemibagrus</taxon>
    </lineage>
</organism>
<comment type="caution">
    <text evidence="1">The sequence shown here is derived from an EMBL/GenBank/DDBJ whole genome shotgun (WGS) entry which is preliminary data.</text>
</comment>
<dbReference type="EMBL" id="JAUCMX010000018">
    <property type="protein sequence ID" value="KAK3517280.1"/>
    <property type="molecule type" value="Genomic_DNA"/>
</dbReference>
<evidence type="ECO:0000313" key="2">
    <source>
        <dbReference type="Proteomes" id="UP001274896"/>
    </source>
</evidence>
<dbReference type="AlphaFoldDB" id="A0AAE0USC2"/>
<dbReference type="Proteomes" id="UP001274896">
    <property type="component" value="Unassembled WGS sequence"/>
</dbReference>
<protein>
    <submittedName>
        <fullName evidence="1">Uncharacterized protein</fullName>
    </submittedName>
</protein>
<gene>
    <name evidence="1" type="ORF">QTP70_002376</name>
</gene>